<keyword evidence="11 23" id="KW-0808">Transferase</keyword>
<accession>A0ABU5GVM8</accession>
<organism evidence="29 30">
    <name type="scientific">Denitrificimonas halotolerans</name>
    <dbReference type="NCBI Taxonomy" id="3098930"/>
    <lineage>
        <taxon>Bacteria</taxon>
        <taxon>Pseudomonadati</taxon>
        <taxon>Pseudomonadota</taxon>
        <taxon>Gammaproteobacteria</taxon>
        <taxon>Pseudomonadales</taxon>
        <taxon>Pseudomonadaceae</taxon>
        <taxon>Denitrificimonas</taxon>
    </lineage>
</organism>
<evidence type="ECO:0000256" key="23">
    <source>
        <dbReference type="PIRNR" id="PIRNR002799"/>
    </source>
</evidence>
<evidence type="ECO:0000256" key="1">
    <source>
        <dbReference type="ARBA" id="ARBA00002624"/>
    </source>
</evidence>
<feature type="domain" description="Bifunctional transglycosylase second" evidence="28">
    <location>
        <begin position="73"/>
        <end position="156"/>
    </location>
</feature>
<evidence type="ECO:0000256" key="21">
    <source>
        <dbReference type="ARBA" id="ARBA00049902"/>
    </source>
</evidence>
<evidence type="ECO:0000256" key="5">
    <source>
        <dbReference type="ARBA" id="ARBA00007739"/>
    </source>
</evidence>
<keyword evidence="17" id="KW-0511">Multifunctional enzyme</keyword>
<dbReference type="SUPFAM" id="SSF56601">
    <property type="entry name" value="beta-lactamase/transpeptidase-like"/>
    <property type="match status" value="1"/>
</dbReference>
<dbReference type="InterPro" id="IPR012338">
    <property type="entry name" value="Beta-lactam/transpept-like"/>
</dbReference>
<evidence type="ECO:0000256" key="16">
    <source>
        <dbReference type="ARBA" id="ARBA00023251"/>
    </source>
</evidence>
<feature type="domain" description="Penicillin-binding protein transpeptidase" evidence="26">
    <location>
        <begin position="433"/>
        <end position="671"/>
    </location>
</feature>
<evidence type="ECO:0000256" key="9">
    <source>
        <dbReference type="ARBA" id="ARBA00022670"/>
    </source>
</evidence>
<feature type="region of interest" description="Disordered" evidence="24">
    <location>
        <begin position="749"/>
        <end position="771"/>
    </location>
</feature>
<keyword evidence="18 23" id="KW-0961">Cell wall biogenesis/degradation</keyword>
<keyword evidence="7" id="KW-1003">Cell membrane</keyword>
<evidence type="ECO:0000313" key="29">
    <source>
        <dbReference type="EMBL" id="MDY7220351.1"/>
    </source>
</evidence>
<keyword evidence="13 23" id="KW-0133">Cell shape</keyword>
<dbReference type="NCBIfam" id="TIGR02071">
    <property type="entry name" value="PBP_1b"/>
    <property type="match status" value="1"/>
</dbReference>
<evidence type="ECO:0000256" key="17">
    <source>
        <dbReference type="ARBA" id="ARBA00023268"/>
    </source>
</evidence>
<evidence type="ECO:0000256" key="12">
    <source>
        <dbReference type="ARBA" id="ARBA00022801"/>
    </source>
</evidence>
<evidence type="ECO:0000256" key="4">
    <source>
        <dbReference type="ARBA" id="ARBA00007090"/>
    </source>
</evidence>
<dbReference type="Pfam" id="PF00905">
    <property type="entry name" value="Transpeptidase"/>
    <property type="match status" value="1"/>
</dbReference>
<comment type="subcellular location">
    <subcellularLocation>
        <location evidence="2">Cell membrane</location>
    </subcellularLocation>
</comment>
<dbReference type="Pfam" id="PF14814">
    <property type="entry name" value="UB2H"/>
    <property type="match status" value="1"/>
</dbReference>
<evidence type="ECO:0000256" key="3">
    <source>
        <dbReference type="ARBA" id="ARBA00004752"/>
    </source>
</evidence>
<feature type="transmembrane region" description="Helical" evidence="25">
    <location>
        <begin position="25"/>
        <end position="47"/>
    </location>
</feature>
<keyword evidence="25" id="KW-0812">Transmembrane</keyword>
<keyword evidence="14 23" id="KW-0573">Peptidoglycan synthesis</keyword>
<dbReference type="InterPro" id="IPR023346">
    <property type="entry name" value="Lysozyme-like_dom_sf"/>
</dbReference>
<evidence type="ECO:0000256" key="20">
    <source>
        <dbReference type="ARBA" id="ARBA00034000"/>
    </source>
</evidence>
<evidence type="ECO:0000256" key="24">
    <source>
        <dbReference type="SAM" id="MobiDB-lite"/>
    </source>
</evidence>
<dbReference type="InterPro" id="IPR036950">
    <property type="entry name" value="PBP_transglycosylase"/>
</dbReference>
<evidence type="ECO:0000256" key="15">
    <source>
        <dbReference type="ARBA" id="ARBA00023136"/>
    </source>
</evidence>
<name>A0ABU5GVM8_9GAMM</name>
<comment type="function">
    <text evidence="1 23">Cell wall formation. Synthesis of cross-linked peptidoglycan from the lipid intermediates. The enzyme has a penicillin-insensitive transglycosylase N-terminal domain (formation of linear glycan strands) and a penicillin-sensitive transpeptidase C-terminal domain (cross-linking of the peptide subunits).</text>
</comment>
<keyword evidence="15 25" id="KW-0472">Membrane</keyword>
<reference evidence="29 30" key="1">
    <citation type="submission" date="2023-12" db="EMBL/GenBank/DDBJ databases">
        <title>Denitrificimonas halotolerans sp. nov.,a novel species isolated from landfill leachate.</title>
        <authorList>
            <person name="Wang S."/>
        </authorList>
    </citation>
    <scope>NUCLEOTIDE SEQUENCE [LARGE SCALE GENOMIC DNA]</scope>
    <source>
        <strain evidence="29 30">JX-1</strain>
    </source>
</reference>
<dbReference type="InterPro" id="IPR028166">
    <property type="entry name" value="UB2H"/>
</dbReference>
<dbReference type="PIRSF" id="PIRSF002799">
    <property type="entry name" value="PBP_1b"/>
    <property type="match status" value="1"/>
</dbReference>
<evidence type="ECO:0000256" key="6">
    <source>
        <dbReference type="ARBA" id="ARBA00018637"/>
    </source>
</evidence>
<keyword evidence="30" id="KW-1185">Reference proteome</keyword>
<comment type="catalytic activity">
    <reaction evidence="21">
        <text>[GlcNAc-(1-&gt;4)-Mur2Ac(oyl-L-Ala-gamma-D-Glu-L-Lys-D-Ala-D-Ala)](n)-di-trans,octa-cis-undecaprenyl diphosphate + beta-D-GlcNAc-(1-&gt;4)-Mur2Ac(oyl-L-Ala-gamma-D-Glu-L-Lys-D-Ala-D-Ala)-di-trans,octa-cis-undecaprenyl diphosphate = [GlcNAc-(1-&gt;4)-Mur2Ac(oyl-L-Ala-gamma-D-Glu-L-Lys-D-Ala-D-Ala)](n+1)-di-trans,octa-cis-undecaprenyl diphosphate + di-trans,octa-cis-undecaprenyl diphosphate + H(+)</text>
        <dbReference type="Rhea" id="RHEA:23708"/>
        <dbReference type="Rhea" id="RHEA-COMP:9602"/>
        <dbReference type="Rhea" id="RHEA-COMP:9603"/>
        <dbReference type="ChEBI" id="CHEBI:15378"/>
        <dbReference type="ChEBI" id="CHEBI:58405"/>
        <dbReference type="ChEBI" id="CHEBI:60033"/>
        <dbReference type="ChEBI" id="CHEBI:78435"/>
        <dbReference type="EC" id="2.4.99.28"/>
    </reaction>
</comment>
<keyword evidence="10 23" id="KW-0328">Glycosyltransferase</keyword>
<evidence type="ECO:0000256" key="11">
    <source>
        <dbReference type="ARBA" id="ARBA00022679"/>
    </source>
</evidence>
<proteinExistence type="inferred from homology"/>
<evidence type="ECO:0000256" key="13">
    <source>
        <dbReference type="ARBA" id="ARBA00022960"/>
    </source>
</evidence>
<evidence type="ECO:0000313" key="30">
    <source>
        <dbReference type="Proteomes" id="UP001294570"/>
    </source>
</evidence>
<dbReference type="SUPFAM" id="SSF53955">
    <property type="entry name" value="Lysozyme-like"/>
    <property type="match status" value="1"/>
</dbReference>
<keyword evidence="25" id="KW-1133">Transmembrane helix</keyword>
<dbReference type="EMBL" id="JAXIVU010000026">
    <property type="protein sequence ID" value="MDY7220351.1"/>
    <property type="molecule type" value="Genomic_DNA"/>
</dbReference>
<keyword evidence="16" id="KW-0046">Antibiotic resistance</keyword>
<evidence type="ECO:0000256" key="8">
    <source>
        <dbReference type="ARBA" id="ARBA00022645"/>
    </source>
</evidence>
<dbReference type="InterPro" id="IPR050396">
    <property type="entry name" value="Glycosyltr_51/Transpeptidase"/>
</dbReference>
<comment type="catalytic activity">
    <reaction evidence="20">
        <text>Preferential cleavage: (Ac)2-L-Lys-D-Ala-|-D-Ala. Also transpeptidation of peptidyl-alanyl moieties that are N-acyl substituents of D-alanine.</text>
        <dbReference type="EC" id="3.4.16.4"/>
    </reaction>
</comment>
<feature type="domain" description="Glycosyl transferase family 51" evidence="27">
    <location>
        <begin position="168"/>
        <end position="338"/>
    </location>
</feature>
<dbReference type="InterPro" id="IPR011813">
    <property type="entry name" value="PBP_1b"/>
</dbReference>
<keyword evidence="12" id="KW-0378">Hydrolase</keyword>
<protein>
    <recommendedName>
        <fullName evidence="6 22">Penicillin-binding protein 1B</fullName>
        <shortName evidence="23">PBP-1b</shortName>
        <shortName evidence="23">PBP1b</shortName>
    </recommendedName>
    <alternativeName>
        <fullName evidence="19 23">Murein polymerase</fullName>
    </alternativeName>
</protein>
<dbReference type="InterPro" id="IPR001460">
    <property type="entry name" value="PCN-bd_Tpept"/>
</dbReference>
<evidence type="ECO:0000256" key="25">
    <source>
        <dbReference type="SAM" id="Phobius"/>
    </source>
</evidence>
<evidence type="ECO:0000256" key="22">
    <source>
        <dbReference type="NCBIfam" id="TIGR02071"/>
    </source>
</evidence>
<comment type="caution">
    <text evidence="29">The sequence shown here is derived from an EMBL/GenBank/DDBJ whole genome shotgun (WGS) entry which is preliminary data.</text>
</comment>
<evidence type="ECO:0000256" key="18">
    <source>
        <dbReference type="ARBA" id="ARBA00023316"/>
    </source>
</evidence>
<keyword evidence="8" id="KW-0121">Carboxypeptidase</keyword>
<dbReference type="PANTHER" id="PTHR32282:SF11">
    <property type="entry name" value="PENICILLIN-BINDING PROTEIN 1B"/>
    <property type="match status" value="1"/>
</dbReference>
<dbReference type="Pfam" id="PF00912">
    <property type="entry name" value="Transgly"/>
    <property type="match status" value="1"/>
</dbReference>
<evidence type="ECO:0000259" key="26">
    <source>
        <dbReference type="Pfam" id="PF00905"/>
    </source>
</evidence>
<sequence length="786" mass="87060">MSKKRNAKPTKKSAKQHHAKASSRWWGLFIKLFMIALVLLGGVLIYLDAIVQEKFSGKRWTVPAKVYARPLELFAGQKLSKDDFLVELNALGYRTERAANRPGGISVNGNTVVLHTRGFQFYEGPEPARAMQVRFSGNSIASLAHANGQPLAVARLEPLLVGGLYPAHQEDRILIRLDQVPELLPKTLLAVEDREFYKHHGVSPKSIARAIWVNTTSGSVRQGGSTLTQQLVKNFFLTNERTLTRKATEALMAILVELHYSKEEILEAYLNEVFLGQDGQRAIHGFGLASQYFFSQPLAELQLHQVALLVGMVKGPSYYNPRRHPERALQRRNLVIDLLVEQGVVDAEQAETAKQRSLGITKQGTLANTTYPGFVDLVKRQLREDYREEDLTEEGLRIFTSFDPILQRKAEAAQTKTYKELAGRRGINEVESAMVVSNPETGEVLALLGSRSPRYAGFNRALDAVRPIGSLIKPAIYLTALEQPQQYSLTHYIQDASFAVKSRSGQVWRPQNYDRKEHGTVFLYQGLAQSYNLSTAKLGMELGVPRVLQTVRKLGAEHDWPAYPSMLLGAGSLSPITVTGMYQTIANGGFNTPLRAIRDVLTADGEPLGRYQYSVEQRFDGGAIYLTQEAMRRAMTEGTGRSAYNRLPSSMVVAGKTGTSNDLRDSWFAGFGQDLLAVVWMGRDDNGQTSLTGASGALRLWANFMQQAQPSSLNRTPPSNVVMAWVNAYSGEGSAQGCPGAVQMPYIRGSEPLPGESCDEPESFDPNKQLPAPVESVKSWIRSWLN</sequence>
<dbReference type="Gene3D" id="3.40.710.10">
    <property type="entry name" value="DD-peptidase/beta-lactamase superfamily"/>
    <property type="match status" value="1"/>
</dbReference>
<dbReference type="Proteomes" id="UP001294570">
    <property type="component" value="Unassembled WGS sequence"/>
</dbReference>
<dbReference type="Gene3D" id="3.30.2060.10">
    <property type="entry name" value="Penicillin-binding protein 1b domain"/>
    <property type="match status" value="1"/>
</dbReference>
<dbReference type="PANTHER" id="PTHR32282">
    <property type="entry name" value="BINDING PROTEIN TRANSPEPTIDASE, PUTATIVE-RELATED"/>
    <property type="match status" value="1"/>
</dbReference>
<dbReference type="RefSeq" id="WP_321554436.1">
    <property type="nucleotide sequence ID" value="NZ_JAXIVU010000026.1"/>
</dbReference>
<comment type="similarity">
    <text evidence="5 23">In the N-terminal section; belongs to the glycosyltransferase 51 family.</text>
</comment>
<dbReference type="Gene3D" id="1.10.3810.10">
    <property type="entry name" value="Biosynthetic peptidoglycan transglycosylase-like"/>
    <property type="match status" value="1"/>
</dbReference>
<keyword evidence="9" id="KW-0645">Protease</keyword>
<gene>
    <name evidence="29" type="primary">mrcB</name>
    <name evidence="29" type="ORF">TOI97_12335</name>
</gene>
<evidence type="ECO:0000256" key="14">
    <source>
        <dbReference type="ARBA" id="ARBA00022984"/>
    </source>
</evidence>
<comment type="pathway">
    <text evidence="3 23">Cell wall biogenesis; peptidoglycan biosynthesis.</text>
</comment>
<evidence type="ECO:0000256" key="7">
    <source>
        <dbReference type="ARBA" id="ARBA00022475"/>
    </source>
</evidence>
<evidence type="ECO:0000256" key="2">
    <source>
        <dbReference type="ARBA" id="ARBA00004236"/>
    </source>
</evidence>
<evidence type="ECO:0000259" key="27">
    <source>
        <dbReference type="Pfam" id="PF00912"/>
    </source>
</evidence>
<dbReference type="InterPro" id="IPR001264">
    <property type="entry name" value="Glyco_trans_51"/>
</dbReference>
<comment type="similarity">
    <text evidence="4 23">In the C-terminal section; belongs to the transpeptidase family.</text>
</comment>
<evidence type="ECO:0000256" key="10">
    <source>
        <dbReference type="ARBA" id="ARBA00022676"/>
    </source>
</evidence>
<evidence type="ECO:0000259" key="28">
    <source>
        <dbReference type="Pfam" id="PF14814"/>
    </source>
</evidence>
<evidence type="ECO:0000256" key="19">
    <source>
        <dbReference type="ARBA" id="ARBA00032454"/>
    </source>
</evidence>